<protein>
    <recommendedName>
        <fullName evidence="4">Porin</fullName>
    </recommendedName>
</protein>
<dbReference type="Proteomes" id="UP000595332">
    <property type="component" value="Chromosome"/>
</dbReference>
<evidence type="ECO:0000256" key="1">
    <source>
        <dbReference type="SAM" id="SignalP"/>
    </source>
</evidence>
<dbReference type="Gene3D" id="2.40.160.10">
    <property type="entry name" value="Porin"/>
    <property type="match status" value="1"/>
</dbReference>
<gene>
    <name evidence="2" type="ORF">NEJAP_3273</name>
</gene>
<name>A0A7R6PN54_9GAMM</name>
<dbReference type="KEGG" id="njp:NEJAP_3273"/>
<sequence>MVHRTIAMFVMVFTSVFAGAADFDNQTSQQHTASHWLDNSRWALDLSSRFIQDTDLDHLSSQHVIGVDFHKVFSGKNGDIATLVFQPYWVRLNAVKNPAFFFDDGDDSEITWRIANINFTGLTRNTFNVRVGHFEVPFGLEQNIDTNGTLRQHTFRDRGIKADWGVSLNGVSAQLDYEVALTRGSGNNISDRGNPYVFAGRIGTPSRENTVLGFSWFNGKILTAQGTVARKRVGIDVVHYYRQWEALAELSGGDNSGLGQRNALLELSWRNPMESLHTYLQLRHAQQENADTWQDHSSVSLGVQWKINRFVDVSTEWFNELDTIAGQQTASKLVAQLRVRI</sequence>
<keyword evidence="1" id="KW-0732">Signal</keyword>
<reference evidence="2 3" key="1">
    <citation type="journal article" date="2008" name="Int. J. Syst. Evol. Microbiol.">
        <title>Neptunomonas japonica sp. nov., an Osedax japonicus symbiont-like bacterium isolated from sediment adjacent to sperm whale carcasses off Kagoshima, Japan.</title>
        <authorList>
            <person name="Miyazaki M."/>
            <person name="Nogi Y."/>
            <person name="Fujiwara Y."/>
            <person name="Kawato M."/>
            <person name="Kubokawa K."/>
            <person name="Horikoshi K."/>
        </authorList>
    </citation>
    <scope>NUCLEOTIDE SEQUENCE [LARGE SCALE GENOMIC DNA]</scope>
    <source>
        <strain evidence="2 3">JAMM 1380</strain>
    </source>
</reference>
<evidence type="ECO:0008006" key="4">
    <source>
        <dbReference type="Google" id="ProtNLM"/>
    </source>
</evidence>
<evidence type="ECO:0000313" key="2">
    <source>
        <dbReference type="EMBL" id="BBB31211.1"/>
    </source>
</evidence>
<accession>A0A7R6PN54</accession>
<dbReference type="InterPro" id="IPR023614">
    <property type="entry name" value="Porin_dom_sf"/>
</dbReference>
<feature type="signal peptide" evidence="1">
    <location>
        <begin position="1"/>
        <end position="20"/>
    </location>
</feature>
<proteinExistence type="predicted"/>
<keyword evidence="3" id="KW-1185">Reference proteome</keyword>
<evidence type="ECO:0000313" key="3">
    <source>
        <dbReference type="Proteomes" id="UP000595332"/>
    </source>
</evidence>
<dbReference type="EMBL" id="AP014546">
    <property type="protein sequence ID" value="BBB31211.1"/>
    <property type="molecule type" value="Genomic_DNA"/>
</dbReference>
<organism evidence="2 3">
    <name type="scientific">Neptunomonas japonica JAMM 1380</name>
    <dbReference type="NCBI Taxonomy" id="1441457"/>
    <lineage>
        <taxon>Bacteria</taxon>
        <taxon>Pseudomonadati</taxon>
        <taxon>Pseudomonadota</taxon>
        <taxon>Gammaproteobacteria</taxon>
        <taxon>Oceanospirillales</taxon>
        <taxon>Oceanospirillaceae</taxon>
        <taxon>Neptunomonas</taxon>
    </lineage>
</organism>
<dbReference type="AlphaFoldDB" id="A0A7R6PN54"/>
<feature type="chain" id="PRO_5033006956" description="Porin" evidence="1">
    <location>
        <begin position="21"/>
        <end position="341"/>
    </location>
</feature>